<dbReference type="SUPFAM" id="SSF48264">
    <property type="entry name" value="Cytochrome P450"/>
    <property type="match status" value="1"/>
</dbReference>
<dbReference type="InterPro" id="IPR001128">
    <property type="entry name" value="Cyt_P450"/>
</dbReference>
<keyword evidence="2" id="KW-0503">Monooxygenase</keyword>
<keyword evidence="2" id="KW-0349">Heme</keyword>
<dbReference type="RefSeq" id="WP_367990801.1">
    <property type="nucleotide sequence ID" value="NZ_JBFPJR010000001.1"/>
</dbReference>
<keyword evidence="2" id="KW-0479">Metal-binding</keyword>
<evidence type="ECO:0000313" key="3">
    <source>
        <dbReference type="EMBL" id="MEX0426145.1"/>
    </source>
</evidence>
<evidence type="ECO:0000256" key="2">
    <source>
        <dbReference type="RuleBase" id="RU000461"/>
    </source>
</evidence>
<sequence length="396" mass="42338">MSIPAVSELDLFDDEVLLDPYPTYAVLRELGAVVHLPANDVYALTRYEAIRTALGDWETFSSAGAIGFNPMVNEALTGTSLASDPPVHTQLRAALTENLTPRALRGLKGKIDAKADALVAAFVEQGLNGAEPFDAIDALARAFPLEVVADLIGFTGHVRDNMLRWGQAAMQVIGPLNQRTAENFPIAGELYEWCSTVTAADLAPGSVGRGIFDAEERGAIPEGTAGHIIHQYLGAGVDTTIAAIGNIVALFAAHPEQLALIRKDPALVPAAFNEALRFWAPVHAWGRRVTRDVEIDGVVVPAGSQVAIIFGAGNRDPRHYDNPDAFMVERNPVDHLAFGYGPHGCAGQGLARLEAHAVIDALARRVERLVVGPEVRVPSNITRSIEELPVLEVVPA</sequence>
<keyword evidence="4" id="KW-1185">Reference proteome</keyword>
<accession>A0ABV3SVU0</accession>
<comment type="similarity">
    <text evidence="1 2">Belongs to the cytochrome P450 family.</text>
</comment>
<proteinExistence type="inferred from homology"/>
<name>A0ABV3SVU0_9ACTN</name>
<dbReference type="CDD" id="cd11037">
    <property type="entry name" value="CYP199A2-like"/>
    <property type="match status" value="1"/>
</dbReference>
<organism evidence="3 4">
    <name type="scientific">Nocardioides eburneus</name>
    <dbReference type="NCBI Taxonomy" id="3231482"/>
    <lineage>
        <taxon>Bacteria</taxon>
        <taxon>Bacillati</taxon>
        <taxon>Actinomycetota</taxon>
        <taxon>Actinomycetes</taxon>
        <taxon>Propionibacteriales</taxon>
        <taxon>Nocardioidaceae</taxon>
        <taxon>Nocardioides</taxon>
    </lineage>
</organism>
<dbReference type="PROSITE" id="PS00086">
    <property type="entry name" value="CYTOCHROME_P450"/>
    <property type="match status" value="1"/>
</dbReference>
<dbReference type="InterPro" id="IPR036396">
    <property type="entry name" value="Cyt_P450_sf"/>
</dbReference>
<dbReference type="PRINTS" id="PR00385">
    <property type="entry name" value="P450"/>
</dbReference>
<dbReference type="InterPro" id="IPR017972">
    <property type="entry name" value="Cyt_P450_CS"/>
</dbReference>
<keyword evidence="2" id="KW-0560">Oxidoreductase</keyword>
<keyword evidence="2" id="KW-0408">Iron</keyword>
<reference evidence="3 4" key="1">
    <citation type="submission" date="2024-07" db="EMBL/GenBank/DDBJ databases">
        <authorList>
            <person name="Lee S."/>
            <person name="Kang M."/>
        </authorList>
    </citation>
    <scope>NUCLEOTIDE SEQUENCE [LARGE SCALE GENOMIC DNA]</scope>
    <source>
        <strain evidence="3 4">DS6</strain>
    </source>
</reference>
<dbReference type="Proteomes" id="UP001556631">
    <property type="component" value="Unassembled WGS sequence"/>
</dbReference>
<evidence type="ECO:0000313" key="4">
    <source>
        <dbReference type="Proteomes" id="UP001556631"/>
    </source>
</evidence>
<protein>
    <submittedName>
        <fullName evidence="3">Cytochrome P450</fullName>
    </submittedName>
</protein>
<dbReference type="PANTHER" id="PTHR46696:SF1">
    <property type="entry name" value="CYTOCHROME P450 YJIB-RELATED"/>
    <property type="match status" value="1"/>
</dbReference>
<dbReference type="EMBL" id="JBFPJR010000001">
    <property type="protein sequence ID" value="MEX0426145.1"/>
    <property type="molecule type" value="Genomic_DNA"/>
</dbReference>
<evidence type="ECO:0000256" key="1">
    <source>
        <dbReference type="ARBA" id="ARBA00010617"/>
    </source>
</evidence>
<dbReference type="Pfam" id="PF00067">
    <property type="entry name" value="p450"/>
    <property type="match status" value="1"/>
</dbReference>
<gene>
    <name evidence="3" type="ORF">AB3X52_00825</name>
</gene>
<dbReference type="PANTHER" id="PTHR46696">
    <property type="entry name" value="P450, PUTATIVE (EUROFUNG)-RELATED"/>
    <property type="match status" value="1"/>
</dbReference>
<comment type="caution">
    <text evidence="3">The sequence shown here is derived from an EMBL/GenBank/DDBJ whole genome shotgun (WGS) entry which is preliminary data.</text>
</comment>
<dbReference type="Gene3D" id="1.10.630.10">
    <property type="entry name" value="Cytochrome P450"/>
    <property type="match status" value="1"/>
</dbReference>